<dbReference type="PANTHER" id="PTHR13929:SF0">
    <property type="entry name" value="UBIA PRENYLTRANSFERASE DOMAIN-CONTAINING PROTEIN 1"/>
    <property type="match status" value="1"/>
</dbReference>
<dbReference type="GO" id="GO:0009234">
    <property type="term" value="P:menaquinone biosynthetic process"/>
    <property type="evidence" value="ECO:0007669"/>
    <property type="project" value="TreeGrafter"/>
</dbReference>
<evidence type="ECO:0000256" key="2">
    <source>
        <dbReference type="ARBA" id="ARBA00022679"/>
    </source>
</evidence>
<evidence type="ECO:0000256" key="4">
    <source>
        <dbReference type="ARBA" id="ARBA00022989"/>
    </source>
</evidence>
<proteinExistence type="predicted"/>
<feature type="transmembrane region" description="Helical" evidence="6">
    <location>
        <begin position="301"/>
        <end position="320"/>
    </location>
</feature>
<dbReference type="Proteomes" id="UP000198242">
    <property type="component" value="Chromosome I"/>
</dbReference>
<keyword evidence="2 7" id="KW-0808">Transferase</keyword>
<reference evidence="8" key="1">
    <citation type="submission" date="2016-06" db="EMBL/GenBank/DDBJ databases">
        <authorList>
            <person name="Varghese N."/>
            <person name="Submissions Spin"/>
        </authorList>
    </citation>
    <scope>NUCLEOTIDE SEQUENCE [LARGE SCALE GENOMIC DNA]</scope>
    <source>
        <strain evidence="8">DSM 43909</strain>
    </source>
</reference>
<dbReference type="CDD" id="cd13962">
    <property type="entry name" value="PT_UbiA_UBIAD1"/>
    <property type="match status" value="1"/>
</dbReference>
<feature type="transmembrane region" description="Helical" evidence="6">
    <location>
        <begin position="139"/>
        <end position="156"/>
    </location>
</feature>
<dbReference type="AlphaFoldDB" id="A0A1C4XGI7"/>
<feature type="transmembrane region" description="Helical" evidence="6">
    <location>
        <begin position="193"/>
        <end position="215"/>
    </location>
</feature>
<feature type="transmembrane region" description="Helical" evidence="6">
    <location>
        <begin position="37"/>
        <end position="57"/>
    </location>
</feature>
<organism evidence="7 8">
    <name type="scientific">Micromonospora viridifaciens</name>
    <dbReference type="NCBI Taxonomy" id="1881"/>
    <lineage>
        <taxon>Bacteria</taxon>
        <taxon>Bacillati</taxon>
        <taxon>Actinomycetota</taxon>
        <taxon>Actinomycetes</taxon>
        <taxon>Micromonosporales</taxon>
        <taxon>Micromonosporaceae</taxon>
        <taxon>Micromonospora</taxon>
    </lineage>
</organism>
<feature type="transmembrane region" description="Helical" evidence="6">
    <location>
        <begin position="106"/>
        <end position="133"/>
    </location>
</feature>
<protein>
    <submittedName>
        <fullName evidence="7">1,4-dihydroxy-2-naphthoate octaprenyltransferase</fullName>
    </submittedName>
</protein>
<comment type="subcellular location">
    <subcellularLocation>
        <location evidence="1">Membrane</location>
        <topology evidence="1">Multi-pass membrane protein</topology>
    </subcellularLocation>
</comment>
<keyword evidence="5 6" id="KW-0472">Membrane</keyword>
<name>A0A1C4XGI7_MICVI</name>
<feature type="transmembrane region" description="Helical" evidence="6">
    <location>
        <begin position="263"/>
        <end position="281"/>
    </location>
</feature>
<dbReference type="GO" id="GO:0004659">
    <property type="term" value="F:prenyltransferase activity"/>
    <property type="evidence" value="ECO:0007669"/>
    <property type="project" value="InterPro"/>
</dbReference>
<dbReference type="Pfam" id="PF01040">
    <property type="entry name" value="UbiA"/>
    <property type="match status" value="1"/>
</dbReference>
<dbReference type="EMBL" id="LT607411">
    <property type="protein sequence ID" value="SCF07640.1"/>
    <property type="molecule type" value="Genomic_DNA"/>
</dbReference>
<feature type="transmembrane region" description="Helical" evidence="6">
    <location>
        <begin position="332"/>
        <end position="352"/>
    </location>
</feature>
<dbReference type="RefSeq" id="WP_089007044.1">
    <property type="nucleotide sequence ID" value="NZ_LT607411.1"/>
</dbReference>
<evidence type="ECO:0000313" key="8">
    <source>
        <dbReference type="Proteomes" id="UP000198242"/>
    </source>
</evidence>
<dbReference type="GO" id="GO:0016020">
    <property type="term" value="C:membrane"/>
    <property type="evidence" value="ECO:0007669"/>
    <property type="project" value="UniProtKB-SubCell"/>
</dbReference>
<evidence type="ECO:0000256" key="3">
    <source>
        <dbReference type="ARBA" id="ARBA00022692"/>
    </source>
</evidence>
<dbReference type="InterPro" id="IPR026046">
    <property type="entry name" value="UBIAD1"/>
</dbReference>
<keyword evidence="8" id="KW-1185">Reference proteome</keyword>
<dbReference type="OrthoDB" id="9767568at2"/>
<dbReference type="InterPro" id="IPR000537">
    <property type="entry name" value="UbiA_prenyltransferase"/>
</dbReference>
<dbReference type="PANTHER" id="PTHR13929">
    <property type="entry name" value="1,4-DIHYDROXY-2-NAPHTHOATE OCTAPRENYLTRANSFERASE"/>
    <property type="match status" value="1"/>
</dbReference>
<dbReference type="GO" id="GO:0042371">
    <property type="term" value="P:vitamin K biosynthetic process"/>
    <property type="evidence" value="ECO:0007669"/>
    <property type="project" value="TreeGrafter"/>
</dbReference>
<feature type="transmembrane region" description="Helical" evidence="6">
    <location>
        <begin position="168"/>
        <end position="187"/>
    </location>
</feature>
<accession>A0A1C4XGI7</accession>
<dbReference type="Gene3D" id="1.20.120.1780">
    <property type="entry name" value="UbiA prenyltransferase"/>
    <property type="match status" value="1"/>
</dbReference>
<keyword evidence="3 6" id="KW-0812">Transmembrane</keyword>
<keyword evidence="4 6" id="KW-1133">Transmembrane helix</keyword>
<sequence>MLEPRLIPRPRPAAGGATPVRGLATWRGLLRLARLRFLLYNLLPVGLAVAVSVHQGHPLDLRWYAVAQLFAWTVHVMTHFCNEYFDLEADRANVYFTPWTGGSRALVDGLVTPMVSLGAGFVLFGLSTLMVAIMPSWQGRLLATAAVVLAWFYTAPPLRLNYRGAGELTVAAILNGLWPAVAVVLQAGTVPWLLLAVLAPTALLQVARMMVMNLGDRRSDAMVGKRTLPVIVGYRPAVRLIVTAQPVAYGMLTAFAALGWVPWLVWAAMVATAPLSVWLVLQLRRGAMGDLDPGRMTPVVFWASNHVSLIVAAAMLGVLLDAARRSADTGALAVLGAILAGYGLLFAHRLWLARRVAARPDPAAGPTARG</sequence>
<evidence type="ECO:0000256" key="5">
    <source>
        <dbReference type="ARBA" id="ARBA00023136"/>
    </source>
</evidence>
<evidence type="ECO:0000256" key="6">
    <source>
        <dbReference type="SAM" id="Phobius"/>
    </source>
</evidence>
<evidence type="ECO:0000256" key="1">
    <source>
        <dbReference type="ARBA" id="ARBA00004141"/>
    </source>
</evidence>
<evidence type="ECO:0000313" key="7">
    <source>
        <dbReference type="EMBL" id="SCF07640.1"/>
    </source>
</evidence>
<gene>
    <name evidence="7" type="ORF">GA0074695_3294</name>
</gene>